<dbReference type="EMBL" id="VJZA01000016">
    <property type="protein sequence ID" value="TVT22665.1"/>
    <property type="molecule type" value="Genomic_DNA"/>
</dbReference>
<gene>
    <name evidence="1" type="ORF">FNH06_12575</name>
</gene>
<reference evidence="1 2" key="1">
    <citation type="submission" date="2019-07" db="EMBL/GenBank/DDBJ databases">
        <title>New species of Amycolatopsis and Streptomyces.</title>
        <authorList>
            <person name="Duangmal K."/>
            <person name="Teo W.F.A."/>
            <person name="Lipun K."/>
        </authorList>
    </citation>
    <scope>NUCLEOTIDE SEQUENCE [LARGE SCALE GENOMIC DNA]</scope>
    <source>
        <strain evidence="1 2">JCM 30562</strain>
    </source>
</reference>
<protein>
    <submittedName>
        <fullName evidence="1">Uncharacterized protein</fullName>
    </submittedName>
</protein>
<organism evidence="1 2">
    <name type="scientific">Amycolatopsis acidiphila</name>
    <dbReference type="NCBI Taxonomy" id="715473"/>
    <lineage>
        <taxon>Bacteria</taxon>
        <taxon>Bacillati</taxon>
        <taxon>Actinomycetota</taxon>
        <taxon>Actinomycetes</taxon>
        <taxon>Pseudonocardiales</taxon>
        <taxon>Pseudonocardiaceae</taxon>
        <taxon>Amycolatopsis</taxon>
    </lineage>
</organism>
<name>A0A558AEI6_9PSEU</name>
<evidence type="ECO:0000313" key="1">
    <source>
        <dbReference type="EMBL" id="TVT22665.1"/>
    </source>
</evidence>
<keyword evidence="2" id="KW-1185">Reference proteome</keyword>
<sequence>MHEQTERFREITTFGVIPSPSGAGTLVLQGEGYPDCLLVMEVFSETDRSNEIAIVTVKGCQQAIFGYPNDEAYARDPRGRAGDEPSYGFFEVLSSTWAQRLAEYNRHAFPSTSVEPWRALRHFFIGCHDDSGEFLGESLHIELPGTDFQTTAQHAFERFFQPN</sequence>
<proteinExistence type="predicted"/>
<accession>A0A558AEI6</accession>
<comment type="caution">
    <text evidence="1">The sequence shown here is derived from an EMBL/GenBank/DDBJ whole genome shotgun (WGS) entry which is preliminary data.</text>
</comment>
<dbReference type="AlphaFoldDB" id="A0A558AEI6"/>
<dbReference type="Proteomes" id="UP000318578">
    <property type="component" value="Unassembled WGS sequence"/>
</dbReference>
<dbReference type="RefSeq" id="WP_144637809.1">
    <property type="nucleotide sequence ID" value="NZ_BNAX01000012.1"/>
</dbReference>
<dbReference type="OrthoDB" id="5189126at2"/>
<evidence type="ECO:0000313" key="2">
    <source>
        <dbReference type="Proteomes" id="UP000318578"/>
    </source>
</evidence>